<evidence type="ECO:0000313" key="4">
    <source>
        <dbReference type="EMBL" id="OMJ85955.1"/>
    </source>
</evidence>
<feature type="region of interest" description="Disordered" evidence="2">
    <location>
        <begin position="91"/>
        <end position="112"/>
    </location>
</feature>
<feature type="coiled-coil region" evidence="1">
    <location>
        <begin position="26"/>
        <end position="74"/>
    </location>
</feature>
<evidence type="ECO:0000256" key="1">
    <source>
        <dbReference type="SAM" id="Coils"/>
    </source>
</evidence>
<dbReference type="EMBL" id="MPUH01000221">
    <property type="protein sequence ID" value="OMJ85955.1"/>
    <property type="molecule type" value="Genomic_DNA"/>
</dbReference>
<dbReference type="PANTHER" id="PTHR47383">
    <property type="entry name" value="OS03G0659800 PROTEIN"/>
    <property type="match status" value="1"/>
</dbReference>
<dbReference type="OrthoDB" id="5599468at2759"/>
<dbReference type="InterPro" id="IPR058935">
    <property type="entry name" value="At4g15545-like_C"/>
</dbReference>
<organism evidence="4 5">
    <name type="scientific">Stentor coeruleus</name>
    <dbReference type="NCBI Taxonomy" id="5963"/>
    <lineage>
        <taxon>Eukaryota</taxon>
        <taxon>Sar</taxon>
        <taxon>Alveolata</taxon>
        <taxon>Ciliophora</taxon>
        <taxon>Postciliodesmatophora</taxon>
        <taxon>Heterotrichea</taxon>
        <taxon>Heterotrichida</taxon>
        <taxon>Stentoridae</taxon>
        <taxon>Stentor</taxon>
    </lineage>
</organism>
<keyword evidence="5" id="KW-1185">Reference proteome</keyword>
<keyword evidence="1" id="KW-0175">Coiled coil</keyword>
<dbReference type="Proteomes" id="UP000187209">
    <property type="component" value="Unassembled WGS sequence"/>
</dbReference>
<dbReference type="InterPro" id="IPR058936">
    <property type="entry name" value="At4g15545-like"/>
</dbReference>
<name>A0A1R2CAF5_9CILI</name>
<proteinExistence type="predicted"/>
<evidence type="ECO:0000259" key="3">
    <source>
        <dbReference type="Pfam" id="PF25972"/>
    </source>
</evidence>
<evidence type="ECO:0000313" key="5">
    <source>
        <dbReference type="Proteomes" id="UP000187209"/>
    </source>
</evidence>
<evidence type="ECO:0000256" key="2">
    <source>
        <dbReference type="SAM" id="MobiDB-lite"/>
    </source>
</evidence>
<gene>
    <name evidence="4" type="ORF">SteCoe_12659</name>
</gene>
<feature type="compositionally biased region" description="Low complexity" evidence="2">
    <location>
        <begin position="103"/>
        <end position="112"/>
    </location>
</feature>
<comment type="caution">
    <text evidence="4">The sequence shown here is derived from an EMBL/GenBank/DDBJ whole genome shotgun (WGS) entry which is preliminary data.</text>
</comment>
<reference evidence="4 5" key="1">
    <citation type="submission" date="2016-11" db="EMBL/GenBank/DDBJ databases">
        <title>The macronuclear genome of Stentor coeruleus: a giant cell with tiny introns.</title>
        <authorList>
            <person name="Slabodnick M."/>
            <person name="Ruby J.G."/>
            <person name="Reiff S.B."/>
            <person name="Swart E.C."/>
            <person name="Gosai S."/>
            <person name="Prabakaran S."/>
            <person name="Witkowska E."/>
            <person name="Larue G.E."/>
            <person name="Fisher S."/>
            <person name="Freeman R.M."/>
            <person name="Gunawardena J."/>
            <person name="Chu W."/>
            <person name="Stover N.A."/>
            <person name="Gregory B.D."/>
            <person name="Nowacki M."/>
            <person name="Derisi J."/>
            <person name="Roy S.W."/>
            <person name="Marshall W.F."/>
            <person name="Sood P."/>
        </authorList>
    </citation>
    <scope>NUCLEOTIDE SEQUENCE [LARGE SCALE GENOMIC DNA]</scope>
    <source>
        <strain evidence="4">WM001</strain>
    </source>
</reference>
<feature type="domain" description="At4g15545-like C-terminal" evidence="3">
    <location>
        <begin position="112"/>
        <end position="176"/>
    </location>
</feature>
<accession>A0A1R2CAF5</accession>
<dbReference type="AlphaFoldDB" id="A0A1R2CAF5"/>
<dbReference type="Pfam" id="PF25972">
    <property type="entry name" value="At4g15545_C"/>
    <property type="match status" value="1"/>
</dbReference>
<protein>
    <recommendedName>
        <fullName evidence="3">At4g15545-like C-terminal domain-containing protein</fullName>
    </recommendedName>
</protein>
<dbReference type="PANTHER" id="PTHR47383:SF8">
    <property type="entry name" value="OS01G0768300 PROTEIN"/>
    <property type="match status" value="1"/>
</dbReference>
<sequence length="185" mass="21771">MGSEKLRQEAFKQLIKAWEMKEQEIEDSTEKEALKIESEISRLKKETMLNENKILILEEENEKLELQLYQMQNSISKLKTFKENLKKSLSSSDTYDKNYKKTSVSSPSSRSSINGKNFFREARLKLSYEIFSVFLGYVKRLNDKTITKEKALSELKDIFGPENTELYEDFACLLLRKNLDYDSEF</sequence>